<dbReference type="Proteomes" id="UP000007799">
    <property type="component" value="Unassembled WGS sequence"/>
</dbReference>
<dbReference type="KEGG" id="sre:PTSG_00142"/>
<keyword evidence="17" id="KW-0418">Kinase</keyword>
<keyword evidence="10" id="KW-0141">cGMP biosynthesis</keyword>
<dbReference type="InterPro" id="IPR011009">
    <property type="entry name" value="Kinase-like_dom_sf"/>
</dbReference>
<evidence type="ECO:0000256" key="5">
    <source>
        <dbReference type="ARBA" id="ARBA00022741"/>
    </source>
</evidence>
<dbReference type="EC" id="4.6.1.2" evidence="2"/>
<dbReference type="PANTHER" id="PTHR11920:SF335">
    <property type="entry name" value="GUANYLATE CYCLASE"/>
    <property type="match status" value="1"/>
</dbReference>
<evidence type="ECO:0000256" key="7">
    <source>
        <dbReference type="ARBA" id="ARBA00022989"/>
    </source>
</evidence>
<feature type="region of interest" description="Disordered" evidence="12">
    <location>
        <begin position="519"/>
        <end position="549"/>
    </location>
</feature>
<dbReference type="Gene3D" id="3.30.200.20">
    <property type="entry name" value="Phosphorylase Kinase, domain 1"/>
    <property type="match status" value="1"/>
</dbReference>
<accession>F2TVM8</accession>
<keyword evidence="17" id="KW-0808">Transferase</keyword>
<dbReference type="GO" id="GO:0035556">
    <property type="term" value="P:intracellular signal transduction"/>
    <property type="evidence" value="ECO:0007669"/>
    <property type="project" value="InterPro"/>
</dbReference>
<feature type="binding site" evidence="11">
    <location>
        <position position="484"/>
    </location>
    <ligand>
        <name>ATP</name>
        <dbReference type="ChEBI" id="CHEBI:30616"/>
    </ligand>
</feature>
<protein>
    <recommendedName>
        <fullName evidence="2">guanylate cyclase</fullName>
        <ecNumber evidence="2">4.6.1.2</ecNumber>
    </recommendedName>
</protein>
<evidence type="ECO:0000256" key="2">
    <source>
        <dbReference type="ARBA" id="ARBA00012202"/>
    </source>
</evidence>
<feature type="region of interest" description="Disordered" evidence="12">
    <location>
        <begin position="1219"/>
        <end position="1452"/>
    </location>
</feature>
<dbReference type="InterPro" id="IPR009030">
    <property type="entry name" value="Growth_fac_rcpt_cys_sf"/>
</dbReference>
<feature type="compositionally biased region" description="Basic and acidic residues" evidence="12">
    <location>
        <begin position="1352"/>
        <end position="1368"/>
    </location>
</feature>
<dbReference type="SUPFAM" id="SSF57184">
    <property type="entry name" value="Growth factor receptor domain"/>
    <property type="match status" value="1"/>
</dbReference>
<dbReference type="GO" id="GO:0004383">
    <property type="term" value="F:guanylate cyclase activity"/>
    <property type="evidence" value="ECO:0007669"/>
    <property type="project" value="UniProtKB-EC"/>
</dbReference>
<dbReference type="GeneID" id="16067898"/>
<feature type="compositionally biased region" description="Acidic residues" evidence="12">
    <location>
        <begin position="1078"/>
        <end position="1094"/>
    </location>
</feature>
<feature type="chain" id="PRO_5003290041" description="guanylate cyclase" evidence="14">
    <location>
        <begin position="28"/>
        <end position="1452"/>
    </location>
</feature>
<dbReference type="SMART" id="SM00044">
    <property type="entry name" value="CYCc"/>
    <property type="match status" value="1"/>
</dbReference>
<dbReference type="GO" id="GO:0004674">
    <property type="term" value="F:protein serine/threonine kinase activity"/>
    <property type="evidence" value="ECO:0007669"/>
    <property type="project" value="UniProtKB-KW"/>
</dbReference>
<reference evidence="17" key="1">
    <citation type="submission" date="2009-08" db="EMBL/GenBank/DDBJ databases">
        <title>Annotation of Salpingoeca rosetta.</title>
        <authorList>
            <consortium name="The Broad Institute Genome Sequencing Platform"/>
            <person name="Russ C."/>
            <person name="Cuomo C."/>
            <person name="Burger G."/>
            <person name="Gray M.W."/>
            <person name="Holland P.W.H."/>
            <person name="King N."/>
            <person name="Lang F.B.F."/>
            <person name="Roger A.J."/>
            <person name="Ruiz-Trillo I."/>
            <person name="Young S.K."/>
            <person name="Zeng Q."/>
            <person name="Gargeya S."/>
            <person name="Alvarado L."/>
            <person name="Berlin A."/>
            <person name="Chapman S.B."/>
            <person name="Chen Z."/>
            <person name="Freedman E."/>
            <person name="Gellesch M."/>
            <person name="Goldberg J."/>
            <person name="Griggs A."/>
            <person name="Gujja S."/>
            <person name="Heilman E."/>
            <person name="Heiman D."/>
            <person name="Howarth C."/>
            <person name="Mehta T."/>
            <person name="Neiman D."/>
            <person name="Pearson M."/>
            <person name="Roberts A."/>
            <person name="Saif S."/>
            <person name="Shea T."/>
            <person name="Shenoy N."/>
            <person name="Sisk P."/>
            <person name="Stolte C."/>
            <person name="Sykes S."/>
            <person name="White J."/>
            <person name="Yandava C."/>
            <person name="Haas B."/>
            <person name="Nusbaum C."/>
            <person name="Birren B."/>
        </authorList>
    </citation>
    <scope>NUCLEOTIDE SEQUENCE [LARGE SCALE GENOMIC DNA]</scope>
    <source>
        <strain evidence="17">ATCC 50818</strain>
    </source>
</reference>
<keyword evidence="5 11" id="KW-0547">Nucleotide-binding</keyword>
<dbReference type="RefSeq" id="XP_004998696.1">
    <property type="nucleotide sequence ID" value="XM_004998639.1"/>
</dbReference>
<feature type="compositionally biased region" description="Acidic residues" evidence="12">
    <location>
        <begin position="1257"/>
        <end position="1276"/>
    </location>
</feature>
<evidence type="ECO:0000256" key="1">
    <source>
        <dbReference type="ARBA" id="ARBA00004167"/>
    </source>
</evidence>
<keyword evidence="18" id="KW-1185">Reference proteome</keyword>
<dbReference type="eggNOG" id="KOG1023">
    <property type="taxonomic scope" value="Eukaryota"/>
</dbReference>
<evidence type="ECO:0000256" key="13">
    <source>
        <dbReference type="SAM" id="Phobius"/>
    </source>
</evidence>
<evidence type="ECO:0000256" key="11">
    <source>
        <dbReference type="PROSITE-ProRule" id="PRU10141"/>
    </source>
</evidence>
<keyword evidence="8 13" id="KW-0472">Membrane</keyword>
<dbReference type="SUPFAM" id="SSF56112">
    <property type="entry name" value="Protein kinase-like (PK-like)"/>
    <property type="match status" value="1"/>
</dbReference>
<dbReference type="Gene3D" id="3.40.190.10">
    <property type="entry name" value="Periplasmic binding protein-like II"/>
    <property type="match status" value="1"/>
</dbReference>
<evidence type="ECO:0000256" key="9">
    <source>
        <dbReference type="ARBA" id="ARBA00023239"/>
    </source>
</evidence>
<dbReference type="SUPFAM" id="SSF55073">
    <property type="entry name" value="Nucleotide cyclase"/>
    <property type="match status" value="1"/>
</dbReference>
<evidence type="ECO:0000256" key="10">
    <source>
        <dbReference type="ARBA" id="ARBA00023293"/>
    </source>
</evidence>
<organism evidence="18">
    <name type="scientific">Salpingoeca rosetta (strain ATCC 50818 / BSB-021)</name>
    <dbReference type="NCBI Taxonomy" id="946362"/>
    <lineage>
        <taxon>Eukaryota</taxon>
        <taxon>Choanoflagellata</taxon>
        <taxon>Craspedida</taxon>
        <taxon>Salpingoecidae</taxon>
        <taxon>Salpingoeca</taxon>
    </lineage>
</organism>
<dbReference type="Pfam" id="PF07714">
    <property type="entry name" value="PK_Tyr_Ser-Thr"/>
    <property type="match status" value="1"/>
</dbReference>
<dbReference type="InterPro" id="IPR050401">
    <property type="entry name" value="Cyclic_nucleotide_synthase"/>
</dbReference>
<dbReference type="InterPro" id="IPR001054">
    <property type="entry name" value="A/G_cyclase"/>
</dbReference>
<dbReference type="Gene3D" id="1.10.510.10">
    <property type="entry name" value="Transferase(Phosphotransferase) domain 1"/>
    <property type="match status" value="1"/>
</dbReference>
<dbReference type="InterPro" id="IPR017441">
    <property type="entry name" value="Protein_kinase_ATP_BS"/>
</dbReference>
<feature type="transmembrane region" description="Helical" evidence="13">
    <location>
        <begin position="413"/>
        <end position="436"/>
    </location>
</feature>
<dbReference type="GO" id="GO:0001653">
    <property type="term" value="F:peptide receptor activity"/>
    <property type="evidence" value="ECO:0007669"/>
    <property type="project" value="TreeGrafter"/>
</dbReference>
<keyword evidence="7 13" id="KW-1133">Transmembrane helix</keyword>
<name>F2TVM8_SALR5</name>
<dbReference type="SMART" id="SM00220">
    <property type="entry name" value="S_TKc"/>
    <property type="match status" value="1"/>
</dbReference>
<feature type="compositionally biased region" description="Basic and acidic residues" evidence="12">
    <location>
        <begin position="1435"/>
        <end position="1452"/>
    </location>
</feature>
<keyword evidence="9" id="KW-0456">Lyase</keyword>
<evidence type="ECO:0000256" key="4">
    <source>
        <dbReference type="ARBA" id="ARBA00022692"/>
    </source>
</evidence>
<dbReference type="CDD" id="cd07302">
    <property type="entry name" value="CHD"/>
    <property type="match status" value="1"/>
</dbReference>
<evidence type="ECO:0000256" key="3">
    <source>
        <dbReference type="ARBA" id="ARBA00022527"/>
    </source>
</evidence>
<evidence type="ECO:0000256" key="12">
    <source>
        <dbReference type="SAM" id="MobiDB-lite"/>
    </source>
</evidence>
<dbReference type="PANTHER" id="PTHR11920">
    <property type="entry name" value="GUANYLYL CYCLASE"/>
    <property type="match status" value="1"/>
</dbReference>
<proteinExistence type="predicted"/>
<evidence type="ECO:0000313" key="17">
    <source>
        <dbReference type="EMBL" id="EGD72124.1"/>
    </source>
</evidence>
<feature type="compositionally biased region" description="Polar residues" evidence="12">
    <location>
        <begin position="1227"/>
        <end position="1241"/>
    </location>
</feature>
<evidence type="ECO:0000259" key="16">
    <source>
        <dbReference type="PROSITE" id="PS50125"/>
    </source>
</evidence>
<dbReference type="PROSITE" id="PS00107">
    <property type="entry name" value="PROTEIN_KINASE_ATP"/>
    <property type="match status" value="1"/>
</dbReference>
<evidence type="ECO:0000256" key="8">
    <source>
        <dbReference type="ARBA" id="ARBA00023136"/>
    </source>
</evidence>
<dbReference type="Pfam" id="PF12974">
    <property type="entry name" value="Phosphonate-bd"/>
    <property type="match status" value="1"/>
</dbReference>
<dbReference type="EMBL" id="GL832955">
    <property type="protein sequence ID" value="EGD72124.1"/>
    <property type="molecule type" value="Genomic_DNA"/>
</dbReference>
<evidence type="ECO:0000256" key="6">
    <source>
        <dbReference type="ARBA" id="ARBA00022840"/>
    </source>
</evidence>
<feature type="signal peptide" evidence="14">
    <location>
        <begin position="1"/>
        <end position="27"/>
    </location>
</feature>
<feature type="region of interest" description="Disordered" evidence="12">
    <location>
        <begin position="1154"/>
        <end position="1181"/>
    </location>
</feature>
<dbReference type="InParanoid" id="F2TVM8"/>
<keyword evidence="4 13" id="KW-0812">Transmembrane</keyword>
<feature type="compositionally biased region" description="Low complexity" evidence="12">
    <location>
        <begin position="1399"/>
        <end position="1415"/>
    </location>
</feature>
<feature type="compositionally biased region" description="Low complexity" evidence="12">
    <location>
        <begin position="522"/>
        <end position="533"/>
    </location>
</feature>
<dbReference type="FunFam" id="3.30.70.1230:FF:000066">
    <property type="entry name" value="Predicted protein"/>
    <property type="match status" value="1"/>
</dbReference>
<gene>
    <name evidence="17" type="ORF">PTSG_00142</name>
</gene>
<keyword evidence="14" id="KW-0732">Signal</keyword>
<dbReference type="Pfam" id="PF00211">
    <property type="entry name" value="Guanylate_cyc"/>
    <property type="match status" value="1"/>
</dbReference>
<dbReference type="PROSITE" id="PS50125">
    <property type="entry name" value="GUANYLATE_CYCLASE_2"/>
    <property type="match status" value="1"/>
</dbReference>
<dbReference type="InterPro" id="IPR008271">
    <property type="entry name" value="Ser/Thr_kinase_AS"/>
</dbReference>
<comment type="subcellular location">
    <subcellularLocation>
        <location evidence="1">Membrane</location>
        <topology evidence="1">Single-pass membrane protein</topology>
    </subcellularLocation>
</comment>
<evidence type="ECO:0000259" key="15">
    <source>
        <dbReference type="PROSITE" id="PS50011"/>
    </source>
</evidence>
<dbReference type="SUPFAM" id="SSF53850">
    <property type="entry name" value="Periplasmic binding protein-like II"/>
    <property type="match status" value="1"/>
</dbReference>
<dbReference type="CDD" id="cd13999">
    <property type="entry name" value="STKc_MAP3K-like"/>
    <property type="match status" value="1"/>
</dbReference>
<feature type="compositionally biased region" description="Basic and acidic residues" evidence="12">
    <location>
        <begin position="1115"/>
        <end position="1127"/>
    </location>
</feature>
<dbReference type="GO" id="GO:0005886">
    <property type="term" value="C:plasma membrane"/>
    <property type="evidence" value="ECO:0007669"/>
    <property type="project" value="TreeGrafter"/>
</dbReference>
<keyword evidence="6 11" id="KW-0067">ATP-binding</keyword>
<feature type="region of interest" description="Disordered" evidence="12">
    <location>
        <begin position="1064"/>
        <end position="1137"/>
    </location>
</feature>
<dbReference type="GO" id="GO:0007168">
    <property type="term" value="P:receptor guanylyl cyclase signaling pathway"/>
    <property type="evidence" value="ECO:0007669"/>
    <property type="project" value="TreeGrafter"/>
</dbReference>
<sequence length="1452" mass="158518">MAPRASWAAILFSLMVVVACFGGHVAAEITRTIRLDDNTTATHSTYRIAALSDRGFDYFNRTMAPTFDEYLNNVVSKKFDGLVEFVTYPARFRDLLDEGKEDKFDFAFTNPAIFTCAEAELAMSSLVTLRRNELGEQLSQFGAVIFTRADRDDINGPIDIAGKTVAAVSFITFGGFQAQWGLLRDEGLDFLVDTKQIKFTDDENSVVNEVMEGKSDVGFVTSGVLEMQVFNGTLDLKQVKIIHAQSVITTDGDVFPFITSTEVLSPEWALAAMPRVNWQVQAAVVDALIAIQPDSKYALLGNYVGWQPPLSYTVTRALQVSLGVLFDDGLGSFSCVRTKSIIDAVVCPFGFVKKSVEEVANGCEMAGIICEDGYDCLCQPCEPACPSNARLLSTGSCQCESGYIDFGGACAPIIALVITILIPLAAFIVIIVVVAMRYQQNKVDLLWHIAPHELKFEDPVEVLGIGSYGVVVKAEYRGTAVAVKRVGPPEKHKGGRHASRATRDKQGVLSPAVLAGVRSMAGSTGSTKHSGTGSKRGRSKRSALQSARTKEKRAMDYILEVFDEAAEQGQAAGTKSHSIANSAMASGSRSRNLVSRLLHKSSKRATLARMRADFITEMRTLSKLRHPCVTTVMGAVMINGCEPMMIMEYMDLGSLYSILHNETMELDGETRYYLTIDVVSGCRFLHSSNPPLIHGDLKSLNVLVDSKFRAKVADFGLSESGNGKACGTPYWMAPEVLRGEPTTVASDVYSFAIILNEVFSRKDPYPVDADLENTLKEVIKRKRRPLVPPNCPENIAQLMREAWHPDPDRRPSFDELARRFGHIDPSNCRMDDGRKKGKDSNKVLEDVFPPHIAKALREGKKIEPEHHDCVTIFFSDIVGFTNISGTLAPEKVMNMLDRLYTKLDALADEMELFKVETIGDAYMAVTNLLKEQKDHAARIGRFAVAAIKAANTTLINEDEPDLGCVNIRVGFHAGPVVANVVGTKNPRYCLFGDTVNTASRMESNSEKNRIHMSEAAAELVSQQAPDMLLEPRKAMHIKGKGKMQTYFLIADDIDHASSSDTAGLMEAKRKKDRKANAEDDTETDSNDDEDDDDDKAANDDNSTDTKATTNPPAEEADKRAADGREQDVQSQRTQQVREVMRNGNIHRTITETMLMPEPSPEDAPSRRRSLTGSNGSAMGDRHVSINNVLEVMYAESVQSDDVDFGADRIKEVGDAVRAADAATSAANNSKQEATGSPSAAVSTLVDALAQGNVSPYESDEDDEDDYDGEDSSDIAEELPGAMPRMLRQDSLSRRIASNMESPIFNDGSNSNSNSGSGSGSGSGNDELDGFTHTPDIAHSPSEEGDTISSKRVLTDAHELRRRVSDGSGRKNTHQQVSVQPATPPKHKKALKSTRRKSTPRSSAPSSPTRSATKASGTRRSRSAGARKQPQVPPVREMELITDADDKQNEVLI</sequence>
<feature type="domain" description="Protein kinase" evidence="15">
    <location>
        <begin position="457"/>
        <end position="825"/>
    </location>
</feature>
<dbReference type="InterPro" id="IPR029787">
    <property type="entry name" value="Nucleotide_cyclase"/>
</dbReference>
<feature type="compositionally biased region" description="Basic and acidic residues" evidence="12">
    <location>
        <begin position="1066"/>
        <end position="1077"/>
    </location>
</feature>
<feature type="domain" description="Guanylate cyclase" evidence="16">
    <location>
        <begin position="871"/>
        <end position="1002"/>
    </location>
</feature>
<dbReference type="InterPro" id="IPR001245">
    <property type="entry name" value="Ser-Thr/Tyr_kinase_cat_dom"/>
</dbReference>
<evidence type="ECO:0000313" key="18">
    <source>
        <dbReference type="Proteomes" id="UP000007799"/>
    </source>
</evidence>
<evidence type="ECO:0000256" key="14">
    <source>
        <dbReference type="SAM" id="SignalP"/>
    </source>
</evidence>
<dbReference type="PROSITE" id="PS51257">
    <property type="entry name" value="PROKAR_LIPOPROTEIN"/>
    <property type="match status" value="1"/>
</dbReference>
<keyword evidence="3" id="KW-0723">Serine/threonine-protein kinase</keyword>
<dbReference type="Gene3D" id="3.30.70.1230">
    <property type="entry name" value="Nucleotide cyclase"/>
    <property type="match status" value="1"/>
</dbReference>
<dbReference type="InterPro" id="IPR000719">
    <property type="entry name" value="Prot_kinase_dom"/>
</dbReference>
<dbReference type="GO" id="GO:0005524">
    <property type="term" value="F:ATP binding"/>
    <property type="evidence" value="ECO:0007669"/>
    <property type="project" value="UniProtKB-UniRule"/>
</dbReference>
<dbReference type="GO" id="GO:0004016">
    <property type="term" value="F:adenylate cyclase activity"/>
    <property type="evidence" value="ECO:0007669"/>
    <property type="project" value="TreeGrafter"/>
</dbReference>
<feature type="compositionally biased region" description="Basic residues" evidence="12">
    <location>
        <begin position="1384"/>
        <end position="1398"/>
    </location>
</feature>
<dbReference type="PROSITE" id="PS50011">
    <property type="entry name" value="PROTEIN_KINASE_DOM"/>
    <property type="match status" value="1"/>
</dbReference>
<dbReference type="PROSITE" id="PS00108">
    <property type="entry name" value="PROTEIN_KINASE_ST"/>
    <property type="match status" value="1"/>
</dbReference>